<name>A0AAW8DZC8_9BURK</name>
<dbReference type="PIRSF" id="PIRSF028415">
    <property type="entry name" value="UCP028415"/>
    <property type="match status" value="1"/>
</dbReference>
<dbReference type="InterPro" id="IPR019262">
    <property type="entry name" value="DUF2272"/>
</dbReference>
<dbReference type="Proteomes" id="UP001244295">
    <property type="component" value="Unassembled WGS sequence"/>
</dbReference>
<feature type="domain" description="DUF2272" evidence="2">
    <location>
        <begin position="124"/>
        <end position="348"/>
    </location>
</feature>
<dbReference type="Pfam" id="PF10030">
    <property type="entry name" value="DUF2272"/>
    <property type="match status" value="1"/>
</dbReference>
<sequence length="350" mass="36880">MSPPPVIAPSSALTQPLRHAARTLCAALVFAAAPTFASAASGCLATASYIPPPPRALAMAALARQEHTAFGSQTMDAEGRLTESGYSEAEDTRHPIDALPAWQRVLRYWRAVDPSSERLPSLVRFGAPHAADRTRLTDALNQASAARLQGLGVGPGQGLDASDQRALEVALQRVAVIDTPWSAAFISWVAREAGLGADEFVFSEAHVDYAGAAWQAGIDEAAGRATPQALRACDLMRTPPRPGDLVCHARGARGAALDGFGKIGEWLAGRPTGGAPLPMHCDVVVGVDGAGFDAVGGNVLQSVTLRRLAFAPGTRLLDPSYLPEGCTAGRSACIDRHMSRQPWSLLLQWR</sequence>
<feature type="signal peptide" evidence="1">
    <location>
        <begin position="1"/>
        <end position="39"/>
    </location>
</feature>
<keyword evidence="1" id="KW-0732">Signal</keyword>
<accession>A0AAW8DZC8</accession>
<evidence type="ECO:0000256" key="1">
    <source>
        <dbReference type="SAM" id="SignalP"/>
    </source>
</evidence>
<dbReference type="RefSeq" id="WP_307637353.1">
    <property type="nucleotide sequence ID" value="NZ_JAUSRR010000005.1"/>
</dbReference>
<evidence type="ECO:0000313" key="3">
    <source>
        <dbReference type="EMBL" id="MDP9924496.1"/>
    </source>
</evidence>
<dbReference type="AlphaFoldDB" id="A0AAW8DZC8"/>
<dbReference type="InterPro" id="IPR014545">
    <property type="entry name" value="UCP028415"/>
</dbReference>
<protein>
    <recommendedName>
        <fullName evidence="2">DUF2272 domain-containing protein</fullName>
    </recommendedName>
</protein>
<feature type="chain" id="PRO_5043936550" description="DUF2272 domain-containing protein" evidence="1">
    <location>
        <begin position="40"/>
        <end position="350"/>
    </location>
</feature>
<evidence type="ECO:0000313" key="4">
    <source>
        <dbReference type="Proteomes" id="UP001244295"/>
    </source>
</evidence>
<proteinExistence type="predicted"/>
<dbReference type="EMBL" id="JAUSRR010000005">
    <property type="protein sequence ID" value="MDP9924496.1"/>
    <property type="molecule type" value="Genomic_DNA"/>
</dbReference>
<organism evidence="3 4">
    <name type="scientific">Variovorax boronicumulans</name>
    <dbReference type="NCBI Taxonomy" id="436515"/>
    <lineage>
        <taxon>Bacteria</taxon>
        <taxon>Pseudomonadati</taxon>
        <taxon>Pseudomonadota</taxon>
        <taxon>Betaproteobacteria</taxon>
        <taxon>Burkholderiales</taxon>
        <taxon>Comamonadaceae</taxon>
        <taxon>Variovorax</taxon>
    </lineage>
</organism>
<reference evidence="3" key="1">
    <citation type="submission" date="2023-07" db="EMBL/GenBank/DDBJ databases">
        <title>Sorghum-associated microbial communities from plants grown in Nebraska, USA.</title>
        <authorList>
            <person name="Schachtman D."/>
        </authorList>
    </citation>
    <scope>NUCLEOTIDE SEQUENCE</scope>
    <source>
        <strain evidence="3">DS2795</strain>
    </source>
</reference>
<comment type="caution">
    <text evidence="3">The sequence shown here is derived from an EMBL/GenBank/DDBJ whole genome shotgun (WGS) entry which is preliminary data.</text>
</comment>
<gene>
    <name evidence="3" type="ORF">J2W25_003528</name>
</gene>
<evidence type="ECO:0000259" key="2">
    <source>
        <dbReference type="Pfam" id="PF10030"/>
    </source>
</evidence>